<evidence type="ECO:0000259" key="15">
    <source>
        <dbReference type="Pfam" id="PF00060"/>
    </source>
</evidence>
<protein>
    <recommendedName>
        <fullName evidence="19">Ionotropic glutamate receptor L-glutamate and glycine-binding domain-containing protein</fullName>
    </recommendedName>
</protein>
<evidence type="ECO:0000256" key="4">
    <source>
        <dbReference type="ARBA" id="ARBA00022475"/>
    </source>
</evidence>
<dbReference type="Pfam" id="PF10613">
    <property type="entry name" value="Lig_chan-Glu_bd"/>
    <property type="match status" value="1"/>
</dbReference>
<keyword evidence="4" id="KW-1003">Cell membrane</keyword>
<keyword evidence="18" id="KW-1185">Reference proteome</keyword>
<comment type="caution">
    <text evidence="17">The sequence shown here is derived from an EMBL/GenBank/DDBJ whole genome shotgun (WGS) entry which is preliminary data.</text>
</comment>
<evidence type="ECO:0000256" key="1">
    <source>
        <dbReference type="ARBA" id="ARBA00004651"/>
    </source>
</evidence>
<dbReference type="PANTHER" id="PTHR42643">
    <property type="entry name" value="IONOTROPIC RECEPTOR 20A-RELATED"/>
    <property type="match status" value="1"/>
</dbReference>
<evidence type="ECO:0000256" key="13">
    <source>
        <dbReference type="SAM" id="MobiDB-lite"/>
    </source>
</evidence>
<keyword evidence="10" id="KW-0325">Glycoprotein</keyword>
<evidence type="ECO:0000256" key="3">
    <source>
        <dbReference type="ARBA" id="ARBA00022448"/>
    </source>
</evidence>
<dbReference type="AlphaFoldDB" id="A0AAV6UJC7"/>
<dbReference type="GO" id="GO:0015276">
    <property type="term" value="F:ligand-gated monoatomic ion channel activity"/>
    <property type="evidence" value="ECO:0007669"/>
    <property type="project" value="InterPro"/>
</dbReference>
<dbReference type="GO" id="GO:0005886">
    <property type="term" value="C:plasma membrane"/>
    <property type="evidence" value="ECO:0007669"/>
    <property type="project" value="UniProtKB-SubCell"/>
</dbReference>
<dbReference type="InterPro" id="IPR019594">
    <property type="entry name" value="Glu/Gly-bd"/>
</dbReference>
<organism evidence="17 18">
    <name type="scientific">Oedothorax gibbosus</name>
    <dbReference type="NCBI Taxonomy" id="931172"/>
    <lineage>
        <taxon>Eukaryota</taxon>
        <taxon>Metazoa</taxon>
        <taxon>Ecdysozoa</taxon>
        <taxon>Arthropoda</taxon>
        <taxon>Chelicerata</taxon>
        <taxon>Arachnida</taxon>
        <taxon>Araneae</taxon>
        <taxon>Araneomorphae</taxon>
        <taxon>Entelegynae</taxon>
        <taxon>Araneoidea</taxon>
        <taxon>Linyphiidae</taxon>
        <taxon>Erigoninae</taxon>
        <taxon>Oedothorax</taxon>
    </lineage>
</organism>
<dbReference type="Gene3D" id="3.40.190.10">
    <property type="entry name" value="Periplasmic binding protein-like II"/>
    <property type="match status" value="1"/>
</dbReference>
<feature type="region of interest" description="Disordered" evidence="13">
    <location>
        <begin position="415"/>
        <end position="434"/>
    </location>
</feature>
<dbReference type="Proteomes" id="UP000827092">
    <property type="component" value="Unassembled WGS sequence"/>
</dbReference>
<evidence type="ECO:0008006" key="19">
    <source>
        <dbReference type="Google" id="ProtNLM"/>
    </source>
</evidence>
<comment type="subcellular location">
    <subcellularLocation>
        <location evidence="1">Cell membrane</location>
        <topology evidence="1">Multi-pass membrane protein</topology>
    </subcellularLocation>
</comment>
<name>A0AAV6UJC7_9ARAC</name>
<evidence type="ECO:0000259" key="16">
    <source>
        <dbReference type="Pfam" id="PF10613"/>
    </source>
</evidence>
<accession>A0AAV6UJC7</accession>
<keyword evidence="9" id="KW-0675">Receptor</keyword>
<evidence type="ECO:0000256" key="5">
    <source>
        <dbReference type="ARBA" id="ARBA00022692"/>
    </source>
</evidence>
<feature type="transmembrane region" description="Helical" evidence="14">
    <location>
        <begin position="187"/>
        <end position="207"/>
    </location>
</feature>
<keyword evidence="7" id="KW-0406">Ion transport</keyword>
<reference evidence="17 18" key="1">
    <citation type="journal article" date="2022" name="Nat. Ecol. Evol.">
        <title>A masculinizing supergene underlies an exaggerated male reproductive morph in a spider.</title>
        <authorList>
            <person name="Hendrickx F."/>
            <person name="De Corte Z."/>
            <person name="Sonet G."/>
            <person name="Van Belleghem S.M."/>
            <person name="Kostlbacher S."/>
            <person name="Vangestel C."/>
        </authorList>
    </citation>
    <scope>NUCLEOTIDE SEQUENCE [LARGE SCALE GENOMIC DNA]</scope>
    <source>
        <strain evidence="17">W744_W776</strain>
    </source>
</reference>
<dbReference type="GO" id="GO:0050906">
    <property type="term" value="P:detection of stimulus involved in sensory perception"/>
    <property type="evidence" value="ECO:0007669"/>
    <property type="project" value="UniProtKB-ARBA"/>
</dbReference>
<dbReference type="InterPro" id="IPR001320">
    <property type="entry name" value="Iontro_rcpt_C"/>
</dbReference>
<dbReference type="EMBL" id="JAFNEN010000401">
    <property type="protein sequence ID" value="KAG8183873.1"/>
    <property type="molecule type" value="Genomic_DNA"/>
</dbReference>
<keyword evidence="3" id="KW-0813">Transport</keyword>
<keyword evidence="8 14" id="KW-0472">Membrane</keyword>
<evidence type="ECO:0000256" key="14">
    <source>
        <dbReference type="SAM" id="Phobius"/>
    </source>
</evidence>
<dbReference type="Pfam" id="PF00060">
    <property type="entry name" value="Lig_chan"/>
    <property type="match status" value="1"/>
</dbReference>
<keyword evidence="5 14" id="KW-0812">Transmembrane</keyword>
<feature type="compositionally biased region" description="Basic residues" evidence="13">
    <location>
        <begin position="415"/>
        <end position="433"/>
    </location>
</feature>
<comment type="similarity">
    <text evidence="2">Belongs to the glutamate-gated ion channel (TC 1.A.10.1) family.</text>
</comment>
<dbReference type="SUPFAM" id="SSF53850">
    <property type="entry name" value="Periplasmic binding protein-like II"/>
    <property type="match status" value="1"/>
</dbReference>
<evidence type="ECO:0000256" key="10">
    <source>
        <dbReference type="ARBA" id="ARBA00023180"/>
    </source>
</evidence>
<keyword evidence="11" id="KW-1071">Ligand-gated ion channel</keyword>
<evidence type="ECO:0000256" key="7">
    <source>
        <dbReference type="ARBA" id="ARBA00023065"/>
    </source>
</evidence>
<feature type="transmembrane region" description="Helical" evidence="14">
    <location>
        <begin position="127"/>
        <end position="150"/>
    </location>
</feature>
<evidence type="ECO:0000256" key="12">
    <source>
        <dbReference type="ARBA" id="ARBA00023303"/>
    </source>
</evidence>
<keyword evidence="6 14" id="KW-1133">Transmembrane helix</keyword>
<gene>
    <name evidence="17" type="ORF">JTE90_005335</name>
</gene>
<dbReference type="InterPro" id="IPR052192">
    <property type="entry name" value="Insect_Ionotropic_Sensory_Rcpt"/>
</dbReference>
<evidence type="ECO:0000256" key="2">
    <source>
        <dbReference type="ARBA" id="ARBA00008685"/>
    </source>
</evidence>
<feature type="transmembrane region" description="Helical" evidence="14">
    <location>
        <begin position="376"/>
        <end position="396"/>
    </location>
</feature>
<dbReference type="Gene3D" id="1.10.287.70">
    <property type="match status" value="1"/>
</dbReference>
<proteinExistence type="inferred from homology"/>
<evidence type="ECO:0000256" key="11">
    <source>
        <dbReference type="ARBA" id="ARBA00023286"/>
    </source>
</evidence>
<dbReference type="PANTHER" id="PTHR42643:SF24">
    <property type="entry name" value="IONOTROPIC RECEPTOR 60A"/>
    <property type="match status" value="1"/>
</dbReference>
<evidence type="ECO:0000256" key="8">
    <source>
        <dbReference type="ARBA" id="ARBA00023136"/>
    </source>
</evidence>
<feature type="domain" description="Ionotropic glutamate receptor C-terminal" evidence="15">
    <location>
        <begin position="150"/>
        <end position="387"/>
    </location>
</feature>
<evidence type="ECO:0000313" key="18">
    <source>
        <dbReference type="Proteomes" id="UP000827092"/>
    </source>
</evidence>
<evidence type="ECO:0000256" key="6">
    <source>
        <dbReference type="ARBA" id="ARBA00022989"/>
    </source>
</evidence>
<evidence type="ECO:0000256" key="9">
    <source>
        <dbReference type="ARBA" id="ARBA00023170"/>
    </source>
</evidence>
<keyword evidence="12" id="KW-0407">Ion channel</keyword>
<evidence type="ECO:0000313" key="17">
    <source>
        <dbReference type="EMBL" id="KAG8183873.1"/>
    </source>
</evidence>
<sequence>MEFPPKLKVAYLPNKHILQIANNTAKTLTGIEGKLLQTVSDVLKFELELVIPPRREFGAISSDGVNWTGLIGMVQTQEADLAIGSLSVTYDRLGVVDFSSPYTVQDVTFLIKSPEQFHDANHLFSPFGFWVWMSILIVLAVIPAVFGMLVSERLTYGRLFFEMLGSLLKQPVTFSREPARVKPLFCLWSFFTLVITSCYSSILLSFLTTPLLEKSISSLEQLSWAVKNDGYRCLAEKGSSIPKIMRSAEQPHLKHIGESILEHSWNYQISDFAEGKVSLQKTVVFNVNFKLQMIKSMLDTDAIEISKDIVTSWTIALAVRKGFYCKTLLDRTITRIVEVGLLDKFQADEWYKLSLSSQKESIPKKKVARGLMLKEVFSSFLVLGSGMVVSGIAFVFECVWFRICENENCYNKHMVRKKHKSNKRRHSKSRSVPKKFSEEILVRRVLKRSTKSQISDSLPENALHYNRTTMRHTAFTLSDEEFF</sequence>
<feature type="domain" description="Ionotropic glutamate receptor L-glutamate and glycine-binding" evidence="16">
    <location>
        <begin position="24"/>
        <end position="115"/>
    </location>
</feature>